<dbReference type="EMBL" id="JBHSON010000003">
    <property type="protein sequence ID" value="MFC5744487.1"/>
    <property type="molecule type" value="Genomic_DNA"/>
</dbReference>
<evidence type="ECO:0000256" key="1">
    <source>
        <dbReference type="ARBA" id="ARBA00022630"/>
    </source>
</evidence>
<evidence type="ECO:0000313" key="8">
    <source>
        <dbReference type="Proteomes" id="UP001596074"/>
    </source>
</evidence>
<feature type="domain" description="Luciferase-like" evidence="6">
    <location>
        <begin position="40"/>
        <end position="375"/>
    </location>
</feature>
<evidence type="ECO:0000256" key="3">
    <source>
        <dbReference type="ARBA" id="ARBA00023002"/>
    </source>
</evidence>
<comment type="similarity">
    <text evidence="5">Belongs to the NtaA/SnaA/DszA monooxygenase family.</text>
</comment>
<proteinExistence type="inferred from homology"/>
<organism evidence="7 8">
    <name type="scientific">Actinomadura rugatobispora</name>
    <dbReference type="NCBI Taxonomy" id="1994"/>
    <lineage>
        <taxon>Bacteria</taxon>
        <taxon>Bacillati</taxon>
        <taxon>Actinomycetota</taxon>
        <taxon>Actinomycetes</taxon>
        <taxon>Streptosporangiales</taxon>
        <taxon>Thermomonosporaceae</taxon>
        <taxon>Actinomadura</taxon>
    </lineage>
</organism>
<reference evidence="8" key="1">
    <citation type="journal article" date="2019" name="Int. J. Syst. Evol. Microbiol.">
        <title>The Global Catalogue of Microorganisms (GCM) 10K type strain sequencing project: providing services to taxonomists for standard genome sequencing and annotation.</title>
        <authorList>
            <consortium name="The Broad Institute Genomics Platform"/>
            <consortium name="The Broad Institute Genome Sequencing Center for Infectious Disease"/>
            <person name="Wu L."/>
            <person name="Ma J."/>
        </authorList>
    </citation>
    <scope>NUCLEOTIDE SEQUENCE [LARGE SCALE GENOMIC DNA]</scope>
    <source>
        <strain evidence="8">KCTC 42087</strain>
    </source>
</reference>
<dbReference type="GO" id="GO:0004497">
    <property type="term" value="F:monooxygenase activity"/>
    <property type="evidence" value="ECO:0007669"/>
    <property type="project" value="UniProtKB-KW"/>
</dbReference>
<dbReference type="RefSeq" id="WP_378279699.1">
    <property type="nucleotide sequence ID" value="NZ_JBHSON010000003.1"/>
</dbReference>
<protein>
    <submittedName>
        <fullName evidence="7">NtaA/DmoA family FMN-dependent monooxygenase</fullName>
        <ecNumber evidence="7">1.14.-.-</ecNumber>
    </submittedName>
</protein>
<evidence type="ECO:0000313" key="7">
    <source>
        <dbReference type="EMBL" id="MFC5744487.1"/>
    </source>
</evidence>
<sequence>MSPPRTGHVLLGVNVLVLGYLPAAWQSPRLPDDAFVDPGYWSTIGRLAERGTLDAIFLADGPALGDPSHDANAGRLEPTVNWAHVATATEHVGLVVTASTTFNDPFELAERLLSLDVLSRGRAGWNIVTTRGAASAANFGLPDVPARDDRYDRAEEFVELVLALWESARTGRTVAHHGDFFDLVGRLRVPPSPQGRPVLLQAGGSPKGRRLAGRFAEGVFAAELTKEGAIEHYRQVKGYAVESGRSPDDVRILPGLLLSLGSTEEEARRRSDELHDLGPAAYSTQWLSQAIGFDASTLPLDEPFPEEVLSGPIDRQTFTGSIGFRESIIKQIRRTKPTVREYLRQTRYTGSGHAGFVGTPEQLADHIEDWFRSGAIDGFNLQPDRLVDGLEVIVDEVVPLLRAKGLFRHEYETGTLREHFRAAAPTPGEAGPAVARPA</sequence>
<keyword evidence="1" id="KW-0285">Flavoprotein</keyword>
<gene>
    <name evidence="7" type="ORF">ACFPZN_02545</name>
</gene>
<evidence type="ECO:0000256" key="2">
    <source>
        <dbReference type="ARBA" id="ARBA00022643"/>
    </source>
</evidence>
<accession>A0ABW0ZPD1</accession>
<keyword evidence="4 7" id="KW-0503">Monooxygenase</keyword>
<dbReference type="InterPro" id="IPR011251">
    <property type="entry name" value="Luciferase-like_dom"/>
</dbReference>
<keyword evidence="3 7" id="KW-0560">Oxidoreductase</keyword>
<dbReference type="SUPFAM" id="SSF51679">
    <property type="entry name" value="Bacterial luciferase-like"/>
    <property type="match status" value="1"/>
</dbReference>
<dbReference type="Proteomes" id="UP001596074">
    <property type="component" value="Unassembled WGS sequence"/>
</dbReference>
<name>A0ABW0ZPD1_9ACTN</name>
<keyword evidence="2" id="KW-0288">FMN</keyword>
<dbReference type="Pfam" id="PF00296">
    <property type="entry name" value="Bac_luciferase"/>
    <property type="match status" value="1"/>
</dbReference>
<evidence type="ECO:0000259" key="6">
    <source>
        <dbReference type="Pfam" id="PF00296"/>
    </source>
</evidence>
<dbReference type="PANTHER" id="PTHR30011:SF16">
    <property type="entry name" value="C2H2 FINGER DOMAIN TRANSCRIPTION FACTOR (EUROFUNG)-RELATED"/>
    <property type="match status" value="1"/>
</dbReference>
<comment type="caution">
    <text evidence="7">The sequence shown here is derived from an EMBL/GenBank/DDBJ whole genome shotgun (WGS) entry which is preliminary data.</text>
</comment>
<dbReference type="Gene3D" id="3.20.20.30">
    <property type="entry name" value="Luciferase-like domain"/>
    <property type="match status" value="1"/>
</dbReference>
<dbReference type="InterPro" id="IPR016215">
    <property type="entry name" value="NTA_MOA"/>
</dbReference>
<dbReference type="InterPro" id="IPR051260">
    <property type="entry name" value="Diverse_substr_monoxygenases"/>
</dbReference>
<evidence type="ECO:0000256" key="5">
    <source>
        <dbReference type="ARBA" id="ARBA00033748"/>
    </source>
</evidence>
<evidence type="ECO:0000256" key="4">
    <source>
        <dbReference type="ARBA" id="ARBA00023033"/>
    </source>
</evidence>
<dbReference type="PANTHER" id="PTHR30011">
    <property type="entry name" value="ALKANESULFONATE MONOOXYGENASE-RELATED"/>
    <property type="match status" value="1"/>
</dbReference>
<dbReference type="PIRSF" id="PIRSF000337">
    <property type="entry name" value="NTA_MOA"/>
    <property type="match status" value="1"/>
</dbReference>
<keyword evidence="8" id="KW-1185">Reference proteome</keyword>
<dbReference type="InterPro" id="IPR036661">
    <property type="entry name" value="Luciferase-like_sf"/>
</dbReference>
<dbReference type="EC" id="1.14.-.-" evidence="7"/>
<dbReference type="NCBIfam" id="TIGR03860">
    <property type="entry name" value="FMN_nitrolo"/>
    <property type="match status" value="1"/>
</dbReference>